<dbReference type="GO" id="GO:0015297">
    <property type="term" value="F:antiporter activity"/>
    <property type="evidence" value="ECO:0007669"/>
    <property type="project" value="InterPro"/>
</dbReference>
<feature type="non-terminal residue" evidence="3">
    <location>
        <position position="1"/>
    </location>
</feature>
<keyword evidence="2" id="KW-1133">Transmembrane helix</keyword>
<dbReference type="Pfam" id="PF01554">
    <property type="entry name" value="MatE"/>
    <property type="match status" value="1"/>
</dbReference>
<name>A0A445J0I3_GLYSO</name>
<evidence type="ECO:0000256" key="2">
    <source>
        <dbReference type="SAM" id="Phobius"/>
    </source>
</evidence>
<feature type="transmembrane region" description="Helical" evidence="2">
    <location>
        <begin position="67"/>
        <end position="85"/>
    </location>
</feature>
<proteinExistence type="inferred from homology"/>
<keyword evidence="2" id="KW-0812">Transmembrane</keyword>
<dbReference type="PANTHER" id="PTHR11206">
    <property type="entry name" value="MULTIDRUG RESISTANCE PROTEIN"/>
    <property type="match status" value="1"/>
</dbReference>
<protein>
    <submittedName>
        <fullName evidence="3">Protein DETOXIFICATION 34</fullName>
    </submittedName>
</protein>
<dbReference type="EMBL" id="QZWG01000009">
    <property type="protein sequence ID" value="RZB91901.1"/>
    <property type="molecule type" value="Genomic_DNA"/>
</dbReference>
<keyword evidence="2" id="KW-0472">Membrane</keyword>
<evidence type="ECO:0000313" key="3">
    <source>
        <dbReference type="EMBL" id="RZB91901.1"/>
    </source>
</evidence>
<dbReference type="AlphaFoldDB" id="A0A445J0I3"/>
<dbReference type="Proteomes" id="UP000289340">
    <property type="component" value="Chromosome 9"/>
</dbReference>
<dbReference type="GO" id="GO:0016020">
    <property type="term" value="C:membrane"/>
    <property type="evidence" value="ECO:0007669"/>
    <property type="project" value="InterPro"/>
</dbReference>
<sequence length="165" mass="18268">ILSTSLTSIYAGHIGDIELSSIALYQGVMSAIYFYLLFGMSSALATLCGQAFGAGQIQSTCIYVQRSWIILTATCTILLPIFVYATPILKLLGQDEGIAELAGRYSIQVIVRIWDVVMPFFYGKICLAELHFDFSMFHELSDEVVSNLNVLCTAVEYWILSHCNS</sequence>
<keyword evidence="4" id="KW-1185">Reference proteome</keyword>
<evidence type="ECO:0000313" key="4">
    <source>
        <dbReference type="Proteomes" id="UP000289340"/>
    </source>
</evidence>
<dbReference type="GO" id="GO:0042910">
    <property type="term" value="F:xenobiotic transmembrane transporter activity"/>
    <property type="evidence" value="ECO:0007669"/>
    <property type="project" value="InterPro"/>
</dbReference>
<comment type="caution">
    <text evidence="3">The sequence shown here is derived from an EMBL/GenBank/DDBJ whole genome shotgun (WGS) entry which is preliminary data.</text>
</comment>
<feature type="transmembrane region" description="Helical" evidence="2">
    <location>
        <begin position="32"/>
        <end position="55"/>
    </location>
</feature>
<organism evidence="3 4">
    <name type="scientific">Glycine soja</name>
    <name type="common">Wild soybean</name>
    <dbReference type="NCBI Taxonomy" id="3848"/>
    <lineage>
        <taxon>Eukaryota</taxon>
        <taxon>Viridiplantae</taxon>
        <taxon>Streptophyta</taxon>
        <taxon>Embryophyta</taxon>
        <taxon>Tracheophyta</taxon>
        <taxon>Spermatophyta</taxon>
        <taxon>Magnoliopsida</taxon>
        <taxon>eudicotyledons</taxon>
        <taxon>Gunneridae</taxon>
        <taxon>Pentapetalae</taxon>
        <taxon>rosids</taxon>
        <taxon>fabids</taxon>
        <taxon>Fabales</taxon>
        <taxon>Fabaceae</taxon>
        <taxon>Papilionoideae</taxon>
        <taxon>50 kb inversion clade</taxon>
        <taxon>NPAAA clade</taxon>
        <taxon>indigoferoid/millettioid clade</taxon>
        <taxon>Phaseoleae</taxon>
        <taxon>Glycine</taxon>
        <taxon>Glycine subgen. Soja</taxon>
    </lineage>
</organism>
<dbReference type="InterPro" id="IPR002528">
    <property type="entry name" value="MATE_fam"/>
</dbReference>
<evidence type="ECO:0000256" key="1">
    <source>
        <dbReference type="ARBA" id="ARBA00010199"/>
    </source>
</evidence>
<reference evidence="3 4" key="1">
    <citation type="submission" date="2018-09" db="EMBL/GenBank/DDBJ databases">
        <title>A high-quality reference genome of wild soybean provides a powerful tool to mine soybean genomes.</title>
        <authorList>
            <person name="Xie M."/>
            <person name="Chung C.Y.L."/>
            <person name="Li M.-W."/>
            <person name="Wong F.-L."/>
            <person name="Chan T.-F."/>
            <person name="Lam H.-M."/>
        </authorList>
    </citation>
    <scope>NUCLEOTIDE SEQUENCE [LARGE SCALE GENOMIC DNA]</scope>
    <source>
        <strain evidence="4">cv. W05</strain>
        <tissue evidence="3">Hypocotyl of etiolated seedlings</tissue>
    </source>
</reference>
<comment type="similarity">
    <text evidence="1">Belongs to the multi antimicrobial extrusion (MATE) (TC 2.A.66.1) family.</text>
</comment>
<accession>A0A445J0I3</accession>
<gene>
    <name evidence="3" type="ORF">D0Y65_024067</name>
</gene>